<dbReference type="OMA" id="GDLWPHI"/>
<feature type="domain" description="Phosphatidylinositol-specific phospholipase C X" evidence="1">
    <location>
        <begin position="64"/>
        <end position="165"/>
    </location>
</feature>
<dbReference type="GeneTree" id="ENSGT00940000165420"/>
<dbReference type="InterPro" id="IPR051057">
    <property type="entry name" value="PI-PLC_domain"/>
</dbReference>
<dbReference type="SUPFAM" id="SSF51695">
    <property type="entry name" value="PLC-like phosphodiesterases"/>
    <property type="match status" value="1"/>
</dbReference>
<proteinExistence type="predicted"/>
<dbReference type="GO" id="GO:0006629">
    <property type="term" value="P:lipid metabolic process"/>
    <property type="evidence" value="ECO:0007669"/>
    <property type="project" value="InterPro"/>
</dbReference>
<sequence length="304" mass="34532">MSGLSEPSLMELPMESWMSRLPCALWDVPLFHLAIPGRPDAVTVPVLVLLVYKAGPAVMSCVSSMFQECCIKHQLDCGVRYCDLRIAHRPNDSSTHLYFYHGVYTTLTVETVLTEIREWLDAHPKEVVVLSFSHFLGLSQELHAVLLTTIRTVFASKLCPKKAEVTLRKLWASGYQVIASYEHSTERRHTELWPDIPYWWANKCKAEALIDEFERMKQQNRRPGGFFVTGINLTEDLKYICTHPTESLKDLVMSTYPTLLGWVKEQTPGEEDGSLNIIAGDFVSESRFVPTVVALNQKLLKRSS</sequence>
<dbReference type="Proteomes" id="UP000264840">
    <property type="component" value="Unplaced"/>
</dbReference>
<dbReference type="PANTHER" id="PTHR13593:SF131">
    <property type="entry name" value="PI-PLC X DOMAIN-CONTAINING PROTEIN 1"/>
    <property type="match status" value="1"/>
</dbReference>
<name>A0A3Q3CME1_HAPBU</name>
<dbReference type="STRING" id="8153.ENSHBUP00000025947"/>
<dbReference type="GO" id="GO:0008081">
    <property type="term" value="F:phosphoric diester hydrolase activity"/>
    <property type="evidence" value="ECO:0007669"/>
    <property type="project" value="InterPro"/>
</dbReference>
<keyword evidence="3" id="KW-1185">Reference proteome</keyword>
<dbReference type="Gene3D" id="3.20.20.190">
    <property type="entry name" value="Phosphatidylinositol (PI) phosphodiesterase"/>
    <property type="match status" value="1"/>
</dbReference>
<dbReference type="InterPro" id="IPR000909">
    <property type="entry name" value="PLipase_C_PInositol-sp_X_dom"/>
</dbReference>
<dbReference type="Pfam" id="PF00388">
    <property type="entry name" value="PI-PLC-X"/>
    <property type="match status" value="1"/>
</dbReference>
<evidence type="ECO:0000259" key="1">
    <source>
        <dbReference type="Pfam" id="PF00388"/>
    </source>
</evidence>
<reference evidence="2" key="2">
    <citation type="submission" date="2025-09" db="UniProtKB">
        <authorList>
            <consortium name="Ensembl"/>
        </authorList>
    </citation>
    <scope>IDENTIFICATION</scope>
</reference>
<dbReference type="PANTHER" id="PTHR13593">
    <property type="match status" value="1"/>
</dbReference>
<dbReference type="InterPro" id="IPR017946">
    <property type="entry name" value="PLC-like_Pdiesterase_TIM-brl"/>
</dbReference>
<protein>
    <submittedName>
        <fullName evidence="2">Phosphatidylinositol-specific phospholipase C, X domain containing 1</fullName>
    </submittedName>
</protein>
<accession>A0A3Q3CME1</accession>
<dbReference type="PROSITE" id="PS50007">
    <property type="entry name" value="PIPLC_X_DOMAIN"/>
    <property type="match status" value="1"/>
</dbReference>
<evidence type="ECO:0000313" key="2">
    <source>
        <dbReference type="Ensembl" id="ENSHBUP00000025947.1"/>
    </source>
</evidence>
<dbReference type="Ensembl" id="ENSHBUT00000004669.1">
    <property type="protein sequence ID" value="ENSHBUP00000025947.1"/>
    <property type="gene ID" value="ENSHBUG00000008279.1"/>
</dbReference>
<evidence type="ECO:0000313" key="3">
    <source>
        <dbReference type="Proteomes" id="UP000264840"/>
    </source>
</evidence>
<reference evidence="2" key="1">
    <citation type="submission" date="2025-08" db="UniProtKB">
        <authorList>
            <consortium name="Ensembl"/>
        </authorList>
    </citation>
    <scope>IDENTIFICATION</scope>
</reference>
<dbReference type="AlphaFoldDB" id="A0A3Q3CME1"/>
<organism evidence="2 3">
    <name type="scientific">Haplochromis burtoni</name>
    <name type="common">Burton's mouthbrooder</name>
    <name type="synonym">Chromis burtoni</name>
    <dbReference type="NCBI Taxonomy" id="8153"/>
    <lineage>
        <taxon>Eukaryota</taxon>
        <taxon>Metazoa</taxon>
        <taxon>Chordata</taxon>
        <taxon>Craniata</taxon>
        <taxon>Vertebrata</taxon>
        <taxon>Euteleostomi</taxon>
        <taxon>Actinopterygii</taxon>
        <taxon>Neopterygii</taxon>
        <taxon>Teleostei</taxon>
        <taxon>Neoteleostei</taxon>
        <taxon>Acanthomorphata</taxon>
        <taxon>Ovalentaria</taxon>
        <taxon>Cichlomorphae</taxon>
        <taxon>Cichliformes</taxon>
        <taxon>Cichlidae</taxon>
        <taxon>African cichlids</taxon>
        <taxon>Pseudocrenilabrinae</taxon>
        <taxon>Haplochromini</taxon>
        <taxon>Haplochromis</taxon>
    </lineage>
</organism>